<gene>
    <name evidence="2" type="ORF">CEW83_17180</name>
</gene>
<name>A0A2U8GTI5_9RHOO</name>
<dbReference type="Pfam" id="PF09694">
    <property type="entry name" value="Gcw_chp"/>
    <property type="match status" value="1"/>
</dbReference>
<keyword evidence="1" id="KW-0732">Signal</keyword>
<keyword evidence="3" id="KW-1185">Reference proteome</keyword>
<protein>
    <submittedName>
        <fullName evidence="2">Uncharacterized protein</fullName>
    </submittedName>
</protein>
<feature type="signal peptide" evidence="1">
    <location>
        <begin position="1"/>
        <end position="22"/>
    </location>
</feature>
<evidence type="ECO:0000256" key="1">
    <source>
        <dbReference type="SAM" id="SignalP"/>
    </source>
</evidence>
<dbReference type="InterPro" id="IPR010239">
    <property type="entry name" value="CHP02001"/>
</dbReference>
<dbReference type="Proteomes" id="UP000244930">
    <property type="component" value="Chromosome"/>
</dbReference>
<organism evidence="2 3">
    <name type="scientific">Parazoarcus communis</name>
    <dbReference type="NCBI Taxonomy" id="41977"/>
    <lineage>
        <taxon>Bacteria</taxon>
        <taxon>Pseudomonadati</taxon>
        <taxon>Pseudomonadota</taxon>
        <taxon>Betaproteobacteria</taxon>
        <taxon>Rhodocyclales</taxon>
        <taxon>Zoogloeaceae</taxon>
        <taxon>Parazoarcus</taxon>
    </lineage>
</organism>
<accession>A0A2U8GTI5</accession>
<dbReference type="RefSeq" id="WP_108950433.1">
    <property type="nucleotide sequence ID" value="NZ_CP022187.1"/>
</dbReference>
<dbReference type="NCBIfam" id="TIGR02001">
    <property type="entry name" value="gcw_chp"/>
    <property type="match status" value="1"/>
</dbReference>
<sequence length="254" mass="27308">MRKSLIATAVLASLTFVGAVHAEEDSPFSGNISLTTDYVFRGISQTQGNPALQGGFDYAHSSGFYVGTWASNVGWVDDVAKSQNSMEWDLYFGFANEVGQLSYDVGAVRYFYPGSGISGVSSPDTTEVYLSLGWNILELKYSHGVSKTLFGWNGTNTTSTRNSNYLELNAEYEFAEGWAASAHVGRQIIKNNGAASYMDWGVGVSKDVGFGTFAVNYAGSDADGSCSKGEPYCFGSNGKNAAGDRFYASFSKEF</sequence>
<dbReference type="KEGG" id="acom:CEW83_17180"/>
<feature type="chain" id="PRO_5015868743" evidence="1">
    <location>
        <begin position="23"/>
        <end position="254"/>
    </location>
</feature>
<evidence type="ECO:0000313" key="3">
    <source>
        <dbReference type="Proteomes" id="UP000244930"/>
    </source>
</evidence>
<dbReference type="EMBL" id="CP022187">
    <property type="protein sequence ID" value="AWI76734.1"/>
    <property type="molecule type" value="Genomic_DNA"/>
</dbReference>
<reference evidence="2 3" key="1">
    <citation type="submission" date="2017-06" db="EMBL/GenBank/DDBJ databases">
        <title>Azoarcus.</title>
        <authorList>
            <person name="Woo J.-H."/>
            <person name="Kim H.-S."/>
        </authorList>
    </citation>
    <scope>NUCLEOTIDE SEQUENCE [LARGE SCALE GENOMIC DNA]</scope>
    <source>
        <strain evidence="2 3">TSPY31</strain>
    </source>
</reference>
<dbReference type="AlphaFoldDB" id="A0A2U8GTI5"/>
<proteinExistence type="predicted"/>
<evidence type="ECO:0000313" key="2">
    <source>
        <dbReference type="EMBL" id="AWI76734.1"/>
    </source>
</evidence>